<dbReference type="Proteomes" id="UP001480082">
    <property type="component" value="Unassembled WGS sequence"/>
</dbReference>
<gene>
    <name evidence="1" type="ORF">NKI81_09530</name>
</gene>
<protein>
    <submittedName>
        <fullName evidence="1">Uncharacterized protein</fullName>
    </submittedName>
</protein>
<sequence>MISSEPAALAGQLNAIFILDVSAYTGPLLSGWIEAGNRVGAIIVPGFQSPSRGFSIGNFRRRLRRRLLLRRYLGNTPVKLIEFRRPYDWNELGRQLPDIAADVLICFAFPTLIPQQLLDLFPRGGLNFHPALLPNYRGPHPLHRLVADGQHAVHGGVTLHKMSANFDDGDILGQVPFTEADWASRRDLEDSVASAMRRLVREVAPAYCENSVSGMRQPTGDFVWARLGRAHMAISSDMSIGHVARMWHVLGAKPGIYLDVADRQIRLAFQVRRLGPPTGKGPVRRWGTVEFDLANGRVRHLTYGRLLKRLMKIYASFARPRAGKPYAELRVFGRVGSEAAPEPAAGSRGH</sequence>
<name>A0ACC6SWR9_9HYPH</name>
<organism evidence="1 2">
    <name type="scientific">Mesorhizobium australicum</name>
    <dbReference type="NCBI Taxonomy" id="536018"/>
    <lineage>
        <taxon>Bacteria</taxon>
        <taxon>Pseudomonadati</taxon>
        <taxon>Pseudomonadota</taxon>
        <taxon>Alphaproteobacteria</taxon>
        <taxon>Hyphomicrobiales</taxon>
        <taxon>Phyllobacteriaceae</taxon>
        <taxon>Mesorhizobium</taxon>
    </lineage>
</organism>
<accession>A0ACC6SWR9</accession>
<evidence type="ECO:0000313" key="1">
    <source>
        <dbReference type="EMBL" id="MER9284193.1"/>
    </source>
</evidence>
<dbReference type="EMBL" id="JAMYRI010000004">
    <property type="protein sequence ID" value="MER9284193.1"/>
    <property type="molecule type" value="Genomic_DNA"/>
</dbReference>
<comment type="caution">
    <text evidence="1">The sequence shown here is derived from an EMBL/GenBank/DDBJ whole genome shotgun (WGS) entry which is preliminary data.</text>
</comment>
<keyword evidence="2" id="KW-1185">Reference proteome</keyword>
<evidence type="ECO:0000313" key="2">
    <source>
        <dbReference type="Proteomes" id="UP001480082"/>
    </source>
</evidence>
<reference evidence="1 2" key="1">
    <citation type="journal article" date="2024" name="Proc. Natl. Acad. Sci. U.S.A.">
        <title>The evolutionary genomics of adaptation to stress in wild rhizobium bacteria.</title>
        <authorList>
            <person name="Kehlet-Delgado H."/>
            <person name="Montoya A.P."/>
            <person name="Jensen K.T."/>
            <person name="Wendlandt C.E."/>
            <person name="Dexheimer C."/>
            <person name="Roberts M."/>
            <person name="Torres Martinez L."/>
            <person name="Friesen M.L."/>
            <person name="Griffitts J.S."/>
            <person name="Porter S.S."/>
        </authorList>
    </citation>
    <scope>NUCLEOTIDE SEQUENCE [LARGE SCALE GENOMIC DNA]</scope>
    <source>
        <strain evidence="1 2">M0468</strain>
    </source>
</reference>
<proteinExistence type="predicted"/>